<keyword evidence="1" id="KW-0175">Coiled coil</keyword>
<sequence length="304" mass="35663">MAEVWETRRWGWCTDHRFLAQNLRKASSAAHPSRSFSHPAHITTSFHSSTTAMHDTEPEKLDSTTLVRFINLRIKQIEYQQRWEEFKQRCHAVGEHYSPRIVDFEEARKEELENLIKSMYRLGWPVITVKNVDAEESRLSKLENELAVKSEIVGEAETAIRASKLSNSFPEVPRCPDPIQHSKLSIEKRVEKARARLAHFQTRLDSFNPRATEALEQFFVAHTGSVPDNYYPIALTLTGKEEVTEWNVEDWEKELYRREQKLQKRRMFMEYAEAKVKFMESMRGYKASKKVSEKDEKDKKPNSN</sequence>
<evidence type="ECO:0000256" key="2">
    <source>
        <dbReference type="SAM" id="MobiDB-lite"/>
    </source>
</evidence>
<gene>
    <name evidence="3" type="ORF">BJ508DRAFT_313538</name>
</gene>
<reference evidence="3 4" key="1">
    <citation type="journal article" date="2018" name="Nat. Ecol. Evol.">
        <title>Pezizomycetes genomes reveal the molecular basis of ectomycorrhizal truffle lifestyle.</title>
        <authorList>
            <person name="Murat C."/>
            <person name="Payen T."/>
            <person name="Noel B."/>
            <person name="Kuo A."/>
            <person name="Morin E."/>
            <person name="Chen J."/>
            <person name="Kohler A."/>
            <person name="Krizsan K."/>
            <person name="Balestrini R."/>
            <person name="Da Silva C."/>
            <person name="Montanini B."/>
            <person name="Hainaut M."/>
            <person name="Levati E."/>
            <person name="Barry K.W."/>
            <person name="Belfiori B."/>
            <person name="Cichocki N."/>
            <person name="Clum A."/>
            <person name="Dockter R.B."/>
            <person name="Fauchery L."/>
            <person name="Guy J."/>
            <person name="Iotti M."/>
            <person name="Le Tacon F."/>
            <person name="Lindquist E.A."/>
            <person name="Lipzen A."/>
            <person name="Malagnac F."/>
            <person name="Mello A."/>
            <person name="Molinier V."/>
            <person name="Miyauchi S."/>
            <person name="Poulain J."/>
            <person name="Riccioni C."/>
            <person name="Rubini A."/>
            <person name="Sitrit Y."/>
            <person name="Splivallo R."/>
            <person name="Traeger S."/>
            <person name="Wang M."/>
            <person name="Zifcakova L."/>
            <person name="Wipf D."/>
            <person name="Zambonelli A."/>
            <person name="Paolocci F."/>
            <person name="Nowrousian M."/>
            <person name="Ottonello S."/>
            <person name="Baldrian P."/>
            <person name="Spatafora J.W."/>
            <person name="Henrissat B."/>
            <person name="Nagy L.G."/>
            <person name="Aury J.M."/>
            <person name="Wincker P."/>
            <person name="Grigoriev I.V."/>
            <person name="Bonfante P."/>
            <person name="Martin F.M."/>
        </authorList>
    </citation>
    <scope>NUCLEOTIDE SEQUENCE [LARGE SCALE GENOMIC DNA]</scope>
    <source>
        <strain evidence="3 4">RN42</strain>
    </source>
</reference>
<feature type="compositionally biased region" description="Basic and acidic residues" evidence="2">
    <location>
        <begin position="290"/>
        <end position="304"/>
    </location>
</feature>
<evidence type="ECO:0000256" key="1">
    <source>
        <dbReference type="SAM" id="Coils"/>
    </source>
</evidence>
<proteinExistence type="predicted"/>
<name>A0A3N4HIB6_ASCIM</name>
<accession>A0A3N4HIB6</accession>
<feature type="coiled-coil region" evidence="1">
    <location>
        <begin position="102"/>
        <end position="152"/>
    </location>
</feature>
<keyword evidence="4" id="KW-1185">Reference proteome</keyword>
<protein>
    <submittedName>
        <fullName evidence="3">Uncharacterized protein</fullName>
    </submittedName>
</protein>
<dbReference type="EMBL" id="ML119813">
    <property type="protein sequence ID" value="RPA73669.1"/>
    <property type="molecule type" value="Genomic_DNA"/>
</dbReference>
<feature type="region of interest" description="Disordered" evidence="2">
    <location>
        <begin position="283"/>
        <end position="304"/>
    </location>
</feature>
<evidence type="ECO:0000313" key="3">
    <source>
        <dbReference type="EMBL" id="RPA73669.1"/>
    </source>
</evidence>
<organism evidence="3 4">
    <name type="scientific">Ascobolus immersus RN42</name>
    <dbReference type="NCBI Taxonomy" id="1160509"/>
    <lineage>
        <taxon>Eukaryota</taxon>
        <taxon>Fungi</taxon>
        <taxon>Dikarya</taxon>
        <taxon>Ascomycota</taxon>
        <taxon>Pezizomycotina</taxon>
        <taxon>Pezizomycetes</taxon>
        <taxon>Pezizales</taxon>
        <taxon>Ascobolaceae</taxon>
        <taxon>Ascobolus</taxon>
    </lineage>
</organism>
<evidence type="ECO:0000313" key="4">
    <source>
        <dbReference type="Proteomes" id="UP000275078"/>
    </source>
</evidence>
<dbReference type="Proteomes" id="UP000275078">
    <property type="component" value="Unassembled WGS sequence"/>
</dbReference>
<dbReference type="AlphaFoldDB" id="A0A3N4HIB6"/>